<evidence type="ECO:0000313" key="18">
    <source>
        <dbReference type="EMBL" id="MTW00602.1"/>
    </source>
</evidence>
<proteinExistence type="predicted"/>
<comment type="function">
    <text evidence="14">Member of the two-component regulatory system NreB/NreC involved in the control of dissimilatory nitrate/nitrite reduction in response to oxygen. NreB functions as a direct oxygen sensor histidine kinase which is autophosphorylated, in the absence of oxygen, probably at the conserved histidine residue, and transfers its phosphate group probably to a conserved aspartate residue of NreC. NreB/NreC activates the expression of the nitrate (narGHJI) and nitrite (nir) reductase operons, as well as the putative nitrate transporter gene narT.</text>
</comment>
<evidence type="ECO:0000256" key="6">
    <source>
        <dbReference type="ARBA" id="ARBA00022485"/>
    </source>
</evidence>
<keyword evidence="19" id="KW-1185">Reference proteome</keyword>
<dbReference type="Proteomes" id="UP000484015">
    <property type="component" value="Unassembled WGS sequence"/>
</dbReference>
<dbReference type="Pfam" id="PF02518">
    <property type="entry name" value="HATPase_c"/>
    <property type="match status" value="1"/>
</dbReference>
<gene>
    <name evidence="18" type="ORF">GM668_00730</name>
</gene>
<evidence type="ECO:0000256" key="12">
    <source>
        <dbReference type="ARBA" id="ARBA00023012"/>
    </source>
</evidence>
<evidence type="ECO:0000256" key="2">
    <source>
        <dbReference type="ARBA" id="ARBA00001966"/>
    </source>
</evidence>
<dbReference type="InterPro" id="IPR011712">
    <property type="entry name" value="Sig_transdc_His_kin_sub3_dim/P"/>
</dbReference>
<dbReference type="Gene3D" id="3.30.450.20">
    <property type="entry name" value="PAS domain"/>
    <property type="match status" value="1"/>
</dbReference>
<name>A0A6L6PVC4_9BURK</name>
<dbReference type="AlphaFoldDB" id="A0A6L6PVC4"/>
<evidence type="ECO:0000256" key="9">
    <source>
        <dbReference type="ARBA" id="ARBA00022723"/>
    </source>
</evidence>
<sequence length="428" mass="47831">MVQGTHHALPHIGERGRWPGDDFPGNYRIEGDGGGNAQCSRALELDFKAMPMDDWEVRRQLHQLQVRQLDLEIQNAALLELQQRSTDAGRPDLFSLPLMGYLLVDPAGRVIDCNGAAMDLLHSQQADLLGASLADKLCPGSRTALRAHIERVFSTPIKHQCELQGFSLQDRNRRVRLDSIADAQNQYCHIVIQDIGERCGMEAGVDPLLARMKKKEEQLRAFATHLLGMKEDERKRVAKEVHDELGQNLLALRLEVSMLAARDGMQDNSAFALNIIDTSMRSVRGIINSLRPYTLDLGLPAALEWQVRQFEQRMGISCHLQADLDDPGYRIDEQITLSVFRILQEALANVYQHAHANAVQVRLRLRAKELYLSVSDNGVGLKAAGWRPRTAFGVLGMRERVRQLGGRMRLCSGKQGEGTTLAVTIPLS</sequence>
<dbReference type="EC" id="2.7.13.3" evidence="4"/>
<dbReference type="InterPro" id="IPR000014">
    <property type="entry name" value="PAS"/>
</dbReference>
<keyword evidence="10" id="KW-0418">Kinase</keyword>
<dbReference type="EMBL" id="WNLA01000001">
    <property type="protein sequence ID" value="MTW00602.1"/>
    <property type="molecule type" value="Genomic_DNA"/>
</dbReference>
<dbReference type="GO" id="GO:0005737">
    <property type="term" value="C:cytoplasm"/>
    <property type="evidence" value="ECO:0007669"/>
    <property type="project" value="UniProtKB-SubCell"/>
</dbReference>
<evidence type="ECO:0000256" key="11">
    <source>
        <dbReference type="ARBA" id="ARBA00023004"/>
    </source>
</evidence>
<dbReference type="InterPro" id="IPR005467">
    <property type="entry name" value="His_kinase_dom"/>
</dbReference>
<dbReference type="CDD" id="cd00130">
    <property type="entry name" value="PAS"/>
    <property type="match status" value="1"/>
</dbReference>
<dbReference type="Pfam" id="PF07730">
    <property type="entry name" value="HisKA_3"/>
    <property type="match status" value="1"/>
</dbReference>
<dbReference type="GO" id="GO:0046983">
    <property type="term" value="F:protein dimerization activity"/>
    <property type="evidence" value="ECO:0007669"/>
    <property type="project" value="InterPro"/>
</dbReference>
<feature type="domain" description="Histidine kinase" evidence="17">
    <location>
        <begin position="240"/>
        <end position="428"/>
    </location>
</feature>
<feature type="region of interest" description="Disordered" evidence="16">
    <location>
        <begin position="1"/>
        <end position="20"/>
    </location>
</feature>
<dbReference type="PRINTS" id="PR00344">
    <property type="entry name" value="BCTRLSENSOR"/>
</dbReference>
<dbReference type="SUPFAM" id="SSF55785">
    <property type="entry name" value="PYP-like sensor domain (PAS domain)"/>
    <property type="match status" value="1"/>
</dbReference>
<comment type="catalytic activity">
    <reaction evidence="1">
        <text>ATP + protein L-histidine = ADP + protein N-phospho-L-histidine.</text>
        <dbReference type="EC" id="2.7.13.3"/>
    </reaction>
</comment>
<reference evidence="18 19" key="1">
    <citation type="submission" date="2019-11" db="EMBL/GenBank/DDBJ databases">
        <title>Type strains purchased from KCTC, JCM and DSMZ.</title>
        <authorList>
            <person name="Lu H."/>
        </authorList>
    </citation>
    <scope>NUCLEOTIDE SEQUENCE [LARGE SCALE GENOMIC DNA]</scope>
    <source>
        <strain evidence="18 19">KCTC 42409</strain>
    </source>
</reference>
<dbReference type="InterPro" id="IPR050482">
    <property type="entry name" value="Sensor_HK_TwoCompSys"/>
</dbReference>
<comment type="cofactor">
    <cofactor evidence="2">
        <name>[4Fe-4S] cluster</name>
        <dbReference type="ChEBI" id="CHEBI:49883"/>
    </cofactor>
</comment>
<evidence type="ECO:0000256" key="3">
    <source>
        <dbReference type="ARBA" id="ARBA00004496"/>
    </source>
</evidence>
<comment type="subcellular location">
    <subcellularLocation>
        <location evidence="3">Cytoplasm</location>
    </subcellularLocation>
</comment>
<dbReference type="SUPFAM" id="SSF55874">
    <property type="entry name" value="ATPase domain of HSP90 chaperone/DNA topoisomerase II/histidine kinase"/>
    <property type="match status" value="1"/>
</dbReference>
<evidence type="ECO:0000259" key="17">
    <source>
        <dbReference type="PROSITE" id="PS50109"/>
    </source>
</evidence>
<evidence type="ECO:0000313" key="19">
    <source>
        <dbReference type="Proteomes" id="UP000484015"/>
    </source>
</evidence>
<dbReference type="Gene3D" id="1.20.5.1930">
    <property type="match status" value="1"/>
</dbReference>
<dbReference type="GO" id="GO:0000155">
    <property type="term" value="F:phosphorelay sensor kinase activity"/>
    <property type="evidence" value="ECO:0007669"/>
    <property type="project" value="InterPro"/>
</dbReference>
<keyword evidence="6" id="KW-0004">4Fe-4S</keyword>
<dbReference type="InterPro" id="IPR035965">
    <property type="entry name" value="PAS-like_dom_sf"/>
</dbReference>
<organism evidence="18 19">
    <name type="scientific">Pseudoduganella ginsengisoli</name>
    <dbReference type="NCBI Taxonomy" id="1462440"/>
    <lineage>
        <taxon>Bacteria</taxon>
        <taxon>Pseudomonadati</taxon>
        <taxon>Pseudomonadota</taxon>
        <taxon>Betaproteobacteria</taxon>
        <taxon>Burkholderiales</taxon>
        <taxon>Oxalobacteraceae</taxon>
        <taxon>Telluria group</taxon>
        <taxon>Pseudoduganella</taxon>
    </lineage>
</organism>
<keyword evidence="7" id="KW-0963">Cytoplasm</keyword>
<dbReference type="InterPro" id="IPR003594">
    <property type="entry name" value="HATPase_dom"/>
</dbReference>
<dbReference type="GO" id="GO:0016020">
    <property type="term" value="C:membrane"/>
    <property type="evidence" value="ECO:0007669"/>
    <property type="project" value="InterPro"/>
</dbReference>
<evidence type="ECO:0000256" key="15">
    <source>
        <dbReference type="ARBA" id="ARBA00030800"/>
    </source>
</evidence>
<keyword evidence="9" id="KW-0479">Metal-binding</keyword>
<accession>A0A6L6PVC4</accession>
<dbReference type="InterPro" id="IPR036890">
    <property type="entry name" value="HATPase_C_sf"/>
</dbReference>
<evidence type="ECO:0000256" key="8">
    <source>
        <dbReference type="ARBA" id="ARBA00022679"/>
    </source>
</evidence>
<dbReference type="PANTHER" id="PTHR24421">
    <property type="entry name" value="NITRATE/NITRITE SENSOR PROTEIN NARX-RELATED"/>
    <property type="match status" value="1"/>
</dbReference>
<dbReference type="Gene3D" id="3.30.565.10">
    <property type="entry name" value="Histidine kinase-like ATPase, C-terminal domain"/>
    <property type="match status" value="1"/>
</dbReference>
<dbReference type="InterPro" id="IPR004358">
    <property type="entry name" value="Sig_transdc_His_kin-like_C"/>
</dbReference>
<dbReference type="InterPro" id="IPR013656">
    <property type="entry name" value="PAS_4"/>
</dbReference>
<evidence type="ECO:0000256" key="4">
    <source>
        <dbReference type="ARBA" id="ARBA00012438"/>
    </source>
</evidence>
<dbReference type="GO" id="GO:0051539">
    <property type="term" value="F:4 iron, 4 sulfur cluster binding"/>
    <property type="evidence" value="ECO:0007669"/>
    <property type="project" value="UniProtKB-KW"/>
</dbReference>
<evidence type="ECO:0000256" key="13">
    <source>
        <dbReference type="ARBA" id="ARBA00023014"/>
    </source>
</evidence>
<protein>
    <recommendedName>
        <fullName evidence="5">Oxygen sensor histidine kinase NreB</fullName>
        <ecNumber evidence="4">2.7.13.3</ecNumber>
    </recommendedName>
    <alternativeName>
        <fullName evidence="15">Nitrogen regulation protein B</fullName>
    </alternativeName>
</protein>
<comment type="caution">
    <text evidence="18">The sequence shown here is derived from an EMBL/GenBank/DDBJ whole genome shotgun (WGS) entry which is preliminary data.</text>
</comment>
<evidence type="ECO:0000256" key="16">
    <source>
        <dbReference type="SAM" id="MobiDB-lite"/>
    </source>
</evidence>
<dbReference type="PANTHER" id="PTHR24421:SF59">
    <property type="entry name" value="OXYGEN SENSOR HISTIDINE KINASE NREB"/>
    <property type="match status" value="1"/>
</dbReference>
<keyword evidence="8" id="KW-0808">Transferase</keyword>
<evidence type="ECO:0000256" key="5">
    <source>
        <dbReference type="ARBA" id="ARBA00017322"/>
    </source>
</evidence>
<evidence type="ECO:0000256" key="1">
    <source>
        <dbReference type="ARBA" id="ARBA00000085"/>
    </source>
</evidence>
<dbReference type="GO" id="GO:0046872">
    <property type="term" value="F:metal ion binding"/>
    <property type="evidence" value="ECO:0007669"/>
    <property type="project" value="UniProtKB-KW"/>
</dbReference>
<dbReference type="CDD" id="cd16917">
    <property type="entry name" value="HATPase_UhpB-NarQ-NarX-like"/>
    <property type="match status" value="1"/>
</dbReference>
<dbReference type="PROSITE" id="PS50109">
    <property type="entry name" value="HIS_KIN"/>
    <property type="match status" value="1"/>
</dbReference>
<keyword evidence="11" id="KW-0408">Iron</keyword>
<dbReference type="SMART" id="SM00387">
    <property type="entry name" value="HATPase_c"/>
    <property type="match status" value="1"/>
</dbReference>
<dbReference type="Pfam" id="PF08448">
    <property type="entry name" value="PAS_4"/>
    <property type="match status" value="1"/>
</dbReference>
<dbReference type="OrthoDB" id="8752517at2"/>
<keyword evidence="12" id="KW-0902">Two-component regulatory system</keyword>
<evidence type="ECO:0000256" key="7">
    <source>
        <dbReference type="ARBA" id="ARBA00022490"/>
    </source>
</evidence>
<keyword evidence="13" id="KW-0411">Iron-sulfur</keyword>
<evidence type="ECO:0000256" key="14">
    <source>
        <dbReference type="ARBA" id="ARBA00024827"/>
    </source>
</evidence>
<evidence type="ECO:0000256" key="10">
    <source>
        <dbReference type="ARBA" id="ARBA00022777"/>
    </source>
</evidence>